<evidence type="ECO:0000313" key="1">
    <source>
        <dbReference type="EMBL" id="PKV80887.1"/>
    </source>
</evidence>
<sequence length="72" mass="7814">MAREYHWVMTVQWPNPGGGGFGLGTAEGVMTVSGDLTRQGAFQALRKSTAKELNAPEGAQVVFFSIERETQL</sequence>
<accession>A0A2N3VGY3</accession>
<name>A0A2N3VGY3_9NOCA</name>
<dbReference type="AlphaFoldDB" id="A0A2N3VGY3"/>
<protein>
    <submittedName>
        <fullName evidence="1">Uncharacterized protein</fullName>
    </submittedName>
</protein>
<proteinExistence type="predicted"/>
<organism evidence="1 2">
    <name type="scientific">Nocardia fluminea</name>
    <dbReference type="NCBI Taxonomy" id="134984"/>
    <lineage>
        <taxon>Bacteria</taxon>
        <taxon>Bacillati</taxon>
        <taxon>Actinomycetota</taxon>
        <taxon>Actinomycetes</taxon>
        <taxon>Mycobacteriales</taxon>
        <taxon>Nocardiaceae</taxon>
        <taxon>Nocardia</taxon>
    </lineage>
</organism>
<dbReference type="Proteomes" id="UP000233766">
    <property type="component" value="Unassembled WGS sequence"/>
</dbReference>
<gene>
    <name evidence="1" type="ORF">ATK86_5324</name>
</gene>
<evidence type="ECO:0000313" key="2">
    <source>
        <dbReference type="Proteomes" id="UP000233766"/>
    </source>
</evidence>
<comment type="caution">
    <text evidence="1">The sequence shown here is derived from an EMBL/GenBank/DDBJ whole genome shotgun (WGS) entry which is preliminary data.</text>
</comment>
<dbReference type="EMBL" id="PJMW01000002">
    <property type="protein sequence ID" value="PKV80887.1"/>
    <property type="molecule type" value="Genomic_DNA"/>
</dbReference>
<reference evidence="1 2" key="1">
    <citation type="submission" date="2017-12" db="EMBL/GenBank/DDBJ databases">
        <title>Sequencing the genomes of 1000 Actinobacteria strains.</title>
        <authorList>
            <person name="Klenk H.-P."/>
        </authorList>
    </citation>
    <scope>NUCLEOTIDE SEQUENCE [LARGE SCALE GENOMIC DNA]</scope>
    <source>
        <strain evidence="1 2">DSM 44489</strain>
    </source>
</reference>
<dbReference type="RefSeq" id="WP_101466735.1">
    <property type="nucleotide sequence ID" value="NZ_PJMW01000002.1"/>
</dbReference>
<keyword evidence="2" id="KW-1185">Reference proteome</keyword>